<evidence type="ECO:0000313" key="2">
    <source>
        <dbReference type="Proteomes" id="UP000222913"/>
    </source>
</evidence>
<dbReference type="EMBL" id="PEBM01000050">
    <property type="protein sequence ID" value="PHV56102.1"/>
    <property type="molecule type" value="Genomic_DNA"/>
</dbReference>
<accession>A0A2G3NT11</accession>
<proteinExistence type="predicted"/>
<comment type="caution">
    <text evidence="1">The sequence shown here is derived from an EMBL/GenBank/DDBJ whole genome shotgun (WGS) entry which is preliminary data.</text>
</comment>
<protein>
    <submittedName>
        <fullName evidence="1">Uncharacterized protein</fullName>
    </submittedName>
</protein>
<dbReference type="AlphaFoldDB" id="A0A2G3NT11"/>
<evidence type="ECO:0000313" key="1">
    <source>
        <dbReference type="EMBL" id="PHV56102.1"/>
    </source>
</evidence>
<dbReference type="Proteomes" id="UP000222913">
    <property type="component" value="Unassembled WGS sequence"/>
</dbReference>
<sequence length="90" mass="10553">MATFYHFDTVTNFVREQECFDMLKVTKVEDLAPASVDGYYLTFNLKLDDTSKKYKGKLLRVLLASNYLDYYDLEFTKESLTEFFNGVLGY</sequence>
<organism evidence="1 2">
    <name type="scientific">Streptococcus macedonicus</name>
    <name type="common">Streptococcus gallolyticus macedonicus</name>
    <dbReference type="NCBI Taxonomy" id="59310"/>
    <lineage>
        <taxon>Bacteria</taxon>
        <taxon>Bacillati</taxon>
        <taxon>Bacillota</taxon>
        <taxon>Bacilli</taxon>
        <taxon>Lactobacillales</taxon>
        <taxon>Streptococcaceae</taxon>
        <taxon>Streptococcus</taxon>
    </lineage>
</organism>
<reference evidence="1 2" key="1">
    <citation type="submission" date="2017-10" db="EMBL/GenBank/DDBJ databases">
        <title>Whole-genome sequence of three Streptococcus macedonicus strains isolated from Italian cheeses of the Veneto region.</title>
        <authorList>
            <person name="Treu L."/>
            <person name="De Diego-Diaz B."/>
            <person name="Papadimitriou K."/>
            <person name="Tsakalidou E."/>
            <person name="Corich V."/>
            <person name="Giacomini A."/>
        </authorList>
    </citation>
    <scope>NUCLEOTIDE SEQUENCE [LARGE SCALE GENOMIC DNA]</scope>
    <source>
        <strain evidence="1 2">27MV</strain>
    </source>
</reference>
<gene>
    <name evidence="1" type="ORF">CS010_08790</name>
</gene>
<dbReference type="RefSeq" id="WP_099390742.1">
    <property type="nucleotide sequence ID" value="NZ_PEBM01000050.1"/>
</dbReference>
<name>A0A2G3NT11_STRMC</name>